<evidence type="ECO:0000313" key="1">
    <source>
        <dbReference type="EMBL" id="MCP8898772.1"/>
    </source>
</evidence>
<reference evidence="1" key="2">
    <citation type="submission" date="2023-01" db="EMBL/GenBank/DDBJ databases">
        <title>Gilvimarinus xylanilyticus HB14 isolated from Caulerpa lentillifera aquaculture base in Hainan, China.</title>
        <authorList>
            <person name="Zhang Y.-J."/>
        </authorList>
    </citation>
    <scope>NUCLEOTIDE SEQUENCE</scope>
    <source>
        <strain evidence="1">HB14</strain>
    </source>
</reference>
<comment type="caution">
    <text evidence="1">The sequence shown here is derived from an EMBL/GenBank/DDBJ whole genome shotgun (WGS) entry which is preliminary data.</text>
</comment>
<accession>A0A9X2I4H5</accession>
<proteinExistence type="predicted"/>
<dbReference type="AlphaFoldDB" id="A0A9X2I4H5"/>
<dbReference type="EMBL" id="JAMFTH010000001">
    <property type="protein sequence ID" value="MCP8898772.1"/>
    <property type="molecule type" value="Genomic_DNA"/>
</dbReference>
<dbReference type="RefSeq" id="WP_253967041.1">
    <property type="nucleotide sequence ID" value="NZ_JAMFTH010000001.1"/>
</dbReference>
<reference evidence="1" key="1">
    <citation type="submission" date="2022-05" db="EMBL/GenBank/DDBJ databases">
        <authorList>
            <person name="Sun H.-N."/>
        </authorList>
    </citation>
    <scope>NUCLEOTIDE SEQUENCE</scope>
    <source>
        <strain evidence="1">HB14</strain>
    </source>
</reference>
<evidence type="ECO:0000313" key="2">
    <source>
        <dbReference type="Proteomes" id="UP001139319"/>
    </source>
</evidence>
<organism evidence="1 2">
    <name type="scientific">Gilvimarinus xylanilyticus</name>
    <dbReference type="NCBI Taxonomy" id="2944139"/>
    <lineage>
        <taxon>Bacteria</taxon>
        <taxon>Pseudomonadati</taxon>
        <taxon>Pseudomonadota</taxon>
        <taxon>Gammaproteobacteria</taxon>
        <taxon>Cellvibrionales</taxon>
        <taxon>Cellvibrionaceae</taxon>
        <taxon>Gilvimarinus</taxon>
    </lineage>
</organism>
<dbReference type="Proteomes" id="UP001139319">
    <property type="component" value="Unassembled WGS sequence"/>
</dbReference>
<keyword evidence="2" id="KW-1185">Reference proteome</keyword>
<name>A0A9X2I4H5_9GAMM</name>
<protein>
    <submittedName>
        <fullName evidence="1">Uncharacterized protein</fullName>
    </submittedName>
</protein>
<gene>
    <name evidence="1" type="ORF">M6D89_05600</name>
</gene>
<sequence length="82" mass="9884">MQTTSYYHGLKKTKAKEYDRARHGMQAPVAPEGNLYTVHWHPGSYRIKERRSPFFFRKHHARRLLKLLQEKYGKNMAIIYIH</sequence>